<dbReference type="PANTHER" id="PTHR43792:SF1">
    <property type="entry name" value="N-ACETYLTRANSFERASE DOMAIN-CONTAINING PROTEIN"/>
    <property type="match status" value="1"/>
</dbReference>
<dbReference type="EMBL" id="NFLB01000001">
    <property type="protein sequence ID" value="OUQ06623.1"/>
    <property type="molecule type" value="Genomic_DNA"/>
</dbReference>
<gene>
    <name evidence="3" type="ORF">B5E91_01470</name>
    <name evidence="2" type="ORF">K8V91_11645</name>
</gene>
<proteinExistence type="predicted"/>
<dbReference type="EMBL" id="DYWV01000397">
    <property type="protein sequence ID" value="HJF41567.1"/>
    <property type="molecule type" value="Genomic_DNA"/>
</dbReference>
<dbReference type="Gene3D" id="3.40.630.30">
    <property type="match status" value="1"/>
</dbReference>
<accession>A0A1Y4Q7S9</accession>
<dbReference type="Proteomes" id="UP000749320">
    <property type="component" value="Unassembled WGS sequence"/>
</dbReference>
<dbReference type="InterPro" id="IPR016181">
    <property type="entry name" value="Acyl_CoA_acyltransferase"/>
</dbReference>
<dbReference type="PROSITE" id="PS51186">
    <property type="entry name" value="GNAT"/>
    <property type="match status" value="1"/>
</dbReference>
<reference evidence="2" key="4">
    <citation type="submission" date="2021-09" db="EMBL/GenBank/DDBJ databases">
        <authorList>
            <person name="Gilroy R."/>
        </authorList>
    </citation>
    <scope>NUCLEOTIDE SEQUENCE</scope>
    <source>
        <strain evidence="2">CHK193-16274</strain>
    </source>
</reference>
<evidence type="ECO:0000313" key="4">
    <source>
        <dbReference type="Proteomes" id="UP000196258"/>
    </source>
</evidence>
<dbReference type="GO" id="GO:0016747">
    <property type="term" value="F:acyltransferase activity, transferring groups other than amino-acyl groups"/>
    <property type="evidence" value="ECO:0007669"/>
    <property type="project" value="InterPro"/>
</dbReference>
<organism evidence="3 4">
    <name type="scientific">Thomasclavelia spiroformis</name>
    <dbReference type="NCBI Taxonomy" id="29348"/>
    <lineage>
        <taxon>Bacteria</taxon>
        <taxon>Bacillati</taxon>
        <taxon>Bacillota</taxon>
        <taxon>Erysipelotrichia</taxon>
        <taxon>Erysipelotrichales</taxon>
        <taxon>Coprobacillaceae</taxon>
        <taxon>Thomasclavelia</taxon>
    </lineage>
</organism>
<dbReference type="InterPro" id="IPR000182">
    <property type="entry name" value="GNAT_dom"/>
</dbReference>
<evidence type="ECO:0000259" key="1">
    <source>
        <dbReference type="PROSITE" id="PS51186"/>
    </source>
</evidence>
<dbReference type="Pfam" id="PF13302">
    <property type="entry name" value="Acetyltransf_3"/>
    <property type="match status" value="1"/>
</dbReference>
<dbReference type="RefSeq" id="WP_087254140.1">
    <property type="nucleotide sequence ID" value="NZ_CAJFOD010000115.1"/>
</dbReference>
<protein>
    <submittedName>
        <fullName evidence="2 3">N-acetyltransferase</fullName>
    </submittedName>
</protein>
<evidence type="ECO:0000313" key="3">
    <source>
        <dbReference type="EMBL" id="OUQ06623.1"/>
    </source>
</evidence>
<evidence type="ECO:0000313" key="2">
    <source>
        <dbReference type="EMBL" id="HJF41567.1"/>
    </source>
</evidence>
<dbReference type="Proteomes" id="UP000196258">
    <property type="component" value="Unassembled WGS sequence"/>
</dbReference>
<dbReference type="PANTHER" id="PTHR43792">
    <property type="entry name" value="GNAT FAMILY, PUTATIVE (AFU_ORTHOLOGUE AFUA_3G00765)-RELATED-RELATED"/>
    <property type="match status" value="1"/>
</dbReference>
<name>A0A1Y4Q7S9_9FIRM</name>
<reference evidence="2" key="3">
    <citation type="journal article" date="2021" name="PeerJ">
        <title>Extensive microbial diversity within the chicken gut microbiome revealed by metagenomics and culture.</title>
        <authorList>
            <person name="Gilroy R."/>
            <person name="Ravi A."/>
            <person name="Getino M."/>
            <person name="Pursley I."/>
            <person name="Horton D.L."/>
            <person name="Alikhan N.F."/>
            <person name="Baker D."/>
            <person name="Gharbi K."/>
            <person name="Hall N."/>
            <person name="Watson M."/>
            <person name="Adriaenssens E.M."/>
            <person name="Foster-Nyarko E."/>
            <person name="Jarju S."/>
            <person name="Secka A."/>
            <person name="Antonio M."/>
            <person name="Oren A."/>
            <person name="Chaudhuri R.R."/>
            <person name="La Ragione R."/>
            <person name="Hildebrand F."/>
            <person name="Pallen M.J."/>
        </authorList>
    </citation>
    <scope>NUCLEOTIDE SEQUENCE</scope>
    <source>
        <strain evidence="2">CHK193-16274</strain>
    </source>
</reference>
<dbReference type="SUPFAM" id="SSF55729">
    <property type="entry name" value="Acyl-CoA N-acyltransferases (Nat)"/>
    <property type="match status" value="1"/>
</dbReference>
<reference evidence="4" key="1">
    <citation type="submission" date="2017-04" db="EMBL/GenBank/DDBJ databases">
        <title>Function of individual gut microbiota members based on whole genome sequencing of pure cultures obtained from chicken caecum.</title>
        <authorList>
            <person name="Medvecky M."/>
            <person name="Cejkova D."/>
            <person name="Polansky O."/>
            <person name="Karasova D."/>
            <person name="Kubasova T."/>
            <person name="Cizek A."/>
            <person name="Rychlik I."/>
        </authorList>
    </citation>
    <scope>NUCLEOTIDE SEQUENCE [LARGE SCALE GENOMIC DNA]</scope>
    <source>
        <strain evidence="4">An149</strain>
    </source>
</reference>
<sequence length="165" mass="19746">MESFETQRLLIRELQMSDAMRLSEYRNKKEVAFYQSWWHYPYNKAVKRIEHCLKHPFEGKRGTYQLGVVLKETGCLIGDYFFEVLEPSSITIGYTFDSDYWHHGYATESLRALLTILKDKYHFERVFAHVYNDNYRSIRLLKNMGFVQYEKSILMGDIGFKLDLK</sequence>
<dbReference type="AlphaFoldDB" id="A0A1Y4Q7S9"/>
<feature type="domain" description="N-acetyltransferase" evidence="1">
    <location>
        <begin position="9"/>
        <end position="165"/>
    </location>
</feature>
<dbReference type="InterPro" id="IPR051531">
    <property type="entry name" value="N-acetyltransferase"/>
</dbReference>
<keyword evidence="3" id="KW-0808">Transferase</keyword>
<comment type="caution">
    <text evidence="3">The sequence shown here is derived from an EMBL/GenBank/DDBJ whole genome shotgun (WGS) entry which is preliminary data.</text>
</comment>
<reference evidence="3" key="2">
    <citation type="journal article" date="2018" name="BMC Genomics">
        <title>Whole genome sequencing and function prediction of 133 gut anaerobes isolated from chicken caecum in pure cultures.</title>
        <authorList>
            <person name="Medvecky M."/>
            <person name="Cejkova D."/>
            <person name="Polansky O."/>
            <person name="Karasova D."/>
            <person name="Kubasova T."/>
            <person name="Cizek A."/>
            <person name="Rychlik I."/>
        </authorList>
    </citation>
    <scope>NUCLEOTIDE SEQUENCE</scope>
    <source>
        <strain evidence="3">An149</strain>
    </source>
</reference>